<evidence type="ECO:0000313" key="2">
    <source>
        <dbReference type="Proteomes" id="UP000274822"/>
    </source>
</evidence>
<reference evidence="1 2" key="1">
    <citation type="journal article" date="2018" name="New Phytol.">
        <title>Phylogenomics of Endogonaceae and evolution of mycorrhizas within Mucoromycota.</title>
        <authorList>
            <person name="Chang Y."/>
            <person name="Desiro A."/>
            <person name="Na H."/>
            <person name="Sandor L."/>
            <person name="Lipzen A."/>
            <person name="Clum A."/>
            <person name="Barry K."/>
            <person name="Grigoriev I.V."/>
            <person name="Martin F.M."/>
            <person name="Stajich J.E."/>
            <person name="Smith M.E."/>
            <person name="Bonito G."/>
            <person name="Spatafora J.W."/>
        </authorList>
    </citation>
    <scope>NUCLEOTIDE SEQUENCE [LARGE SCALE GENOMIC DNA]</scope>
    <source>
        <strain evidence="1 2">AD002</strain>
    </source>
</reference>
<accession>A0A433QJQ9</accession>
<evidence type="ECO:0000313" key="1">
    <source>
        <dbReference type="EMBL" id="RUS30020.1"/>
    </source>
</evidence>
<keyword evidence="2" id="KW-1185">Reference proteome</keyword>
<name>A0A433QJQ9_9FUNG</name>
<proteinExistence type="predicted"/>
<gene>
    <name evidence="1" type="ORF">BC938DRAFT_479947</name>
</gene>
<dbReference type="EMBL" id="RBNJ01004387">
    <property type="protein sequence ID" value="RUS30020.1"/>
    <property type="molecule type" value="Genomic_DNA"/>
</dbReference>
<dbReference type="Proteomes" id="UP000274822">
    <property type="component" value="Unassembled WGS sequence"/>
</dbReference>
<protein>
    <submittedName>
        <fullName evidence="1">Uncharacterized protein</fullName>
    </submittedName>
</protein>
<sequence>MINLSPSSVLPPLATAQKICSKGTQTWNPTHTVPIHPGQEYVAHLGQFGLILDAHSLCPFAAVEHVLFRIKVNDDRRDTLRCGVADDPDVRFHGTEGLLQEKTGGWEGRSWRKP</sequence>
<organism evidence="1 2">
    <name type="scientific">Jimgerdemannia flammicorona</name>
    <dbReference type="NCBI Taxonomy" id="994334"/>
    <lineage>
        <taxon>Eukaryota</taxon>
        <taxon>Fungi</taxon>
        <taxon>Fungi incertae sedis</taxon>
        <taxon>Mucoromycota</taxon>
        <taxon>Mucoromycotina</taxon>
        <taxon>Endogonomycetes</taxon>
        <taxon>Endogonales</taxon>
        <taxon>Endogonaceae</taxon>
        <taxon>Jimgerdemannia</taxon>
    </lineage>
</organism>
<comment type="caution">
    <text evidence="1">The sequence shown here is derived from an EMBL/GenBank/DDBJ whole genome shotgun (WGS) entry which is preliminary data.</text>
</comment>
<dbReference type="AlphaFoldDB" id="A0A433QJQ9"/>